<accession>A0A9D6UYR4</accession>
<reference evidence="1" key="1">
    <citation type="submission" date="2020-07" db="EMBL/GenBank/DDBJ databases">
        <title>Huge and variable diversity of episymbiotic CPR bacteria and DPANN archaea in groundwater ecosystems.</title>
        <authorList>
            <person name="He C.Y."/>
            <person name="Keren R."/>
            <person name="Whittaker M."/>
            <person name="Farag I.F."/>
            <person name="Doudna J."/>
            <person name="Cate J.H.D."/>
            <person name="Banfield J.F."/>
        </authorList>
    </citation>
    <scope>NUCLEOTIDE SEQUENCE</scope>
    <source>
        <strain evidence="1">NC_groundwater_1664_Pr3_B-0.1um_52_9</strain>
    </source>
</reference>
<evidence type="ECO:0000313" key="1">
    <source>
        <dbReference type="EMBL" id="MBI5248870.1"/>
    </source>
</evidence>
<organism evidence="1 2">
    <name type="scientific">Desulfomonile tiedjei</name>
    <dbReference type="NCBI Taxonomy" id="2358"/>
    <lineage>
        <taxon>Bacteria</taxon>
        <taxon>Pseudomonadati</taxon>
        <taxon>Thermodesulfobacteriota</taxon>
        <taxon>Desulfomonilia</taxon>
        <taxon>Desulfomonilales</taxon>
        <taxon>Desulfomonilaceae</taxon>
        <taxon>Desulfomonile</taxon>
    </lineage>
</organism>
<name>A0A9D6UYR4_9BACT</name>
<proteinExistence type="predicted"/>
<evidence type="ECO:0000313" key="2">
    <source>
        <dbReference type="Proteomes" id="UP000807825"/>
    </source>
</evidence>
<sequence length="45" mass="5045">MSKEIEAKVLVGLLSDRYLLSRAMSDGFNPDTFVEPNLRAIFKTA</sequence>
<protein>
    <submittedName>
        <fullName evidence="1">Uncharacterized protein</fullName>
    </submittedName>
</protein>
<gene>
    <name evidence="1" type="ORF">HY912_05195</name>
</gene>
<dbReference type="Proteomes" id="UP000807825">
    <property type="component" value="Unassembled WGS sequence"/>
</dbReference>
<comment type="caution">
    <text evidence="1">The sequence shown here is derived from an EMBL/GenBank/DDBJ whole genome shotgun (WGS) entry which is preliminary data.</text>
</comment>
<dbReference type="EMBL" id="JACRDE010000151">
    <property type="protein sequence ID" value="MBI5248870.1"/>
    <property type="molecule type" value="Genomic_DNA"/>
</dbReference>
<dbReference type="AlphaFoldDB" id="A0A9D6UYR4"/>